<reference evidence="4" key="1">
    <citation type="submission" date="2017-02" db="UniProtKB">
        <authorList>
            <consortium name="WormBaseParasite"/>
        </authorList>
    </citation>
    <scope>IDENTIFICATION</scope>
</reference>
<proteinExistence type="predicted"/>
<evidence type="ECO:0000313" key="4">
    <source>
        <dbReference type="WBParaSite" id="PTRK_0001739200.1"/>
    </source>
</evidence>
<dbReference type="Gene3D" id="2.120.10.80">
    <property type="entry name" value="Kelch-type beta propeller"/>
    <property type="match status" value="2"/>
</dbReference>
<dbReference type="PANTHER" id="PTHR45632">
    <property type="entry name" value="LD33804P"/>
    <property type="match status" value="1"/>
</dbReference>
<evidence type="ECO:0000313" key="3">
    <source>
        <dbReference type="Proteomes" id="UP000038045"/>
    </source>
</evidence>
<dbReference type="Pfam" id="PF01344">
    <property type="entry name" value="Kelch_1"/>
    <property type="match status" value="1"/>
</dbReference>
<dbReference type="SUPFAM" id="SSF50965">
    <property type="entry name" value="Galactose oxidase, central domain"/>
    <property type="match status" value="1"/>
</dbReference>
<organism evidence="3 4">
    <name type="scientific">Parastrongyloides trichosuri</name>
    <name type="common">Possum-specific nematode worm</name>
    <dbReference type="NCBI Taxonomy" id="131310"/>
    <lineage>
        <taxon>Eukaryota</taxon>
        <taxon>Metazoa</taxon>
        <taxon>Ecdysozoa</taxon>
        <taxon>Nematoda</taxon>
        <taxon>Chromadorea</taxon>
        <taxon>Rhabditida</taxon>
        <taxon>Tylenchina</taxon>
        <taxon>Panagrolaimomorpha</taxon>
        <taxon>Strongyloidoidea</taxon>
        <taxon>Strongyloididae</taxon>
        <taxon>Parastrongyloides</taxon>
    </lineage>
</organism>
<dbReference type="WBParaSite" id="PTRK_0001739200.1">
    <property type="protein sequence ID" value="PTRK_0001739200.1"/>
    <property type="gene ID" value="PTRK_0001739200"/>
</dbReference>
<accession>A0A0N5A655</accession>
<keyword evidence="2" id="KW-0677">Repeat</keyword>
<dbReference type="InterPro" id="IPR011043">
    <property type="entry name" value="Gal_Oxase/kelch_b-propeller"/>
</dbReference>
<dbReference type="SUPFAM" id="SSF117281">
    <property type="entry name" value="Kelch motif"/>
    <property type="match status" value="1"/>
</dbReference>
<dbReference type="Proteomes" id="UP000038045">
    <property type="component" value="Unplaced"/>
</dbReference>
<dbReference type="InterPro" id="IPR015915">
    <property type="entry name" value="Kelch-typ_b-propeller"/>
</dbReference>
<dbReference type="STRING" id="131310.A0A0N5A655"/>
<evidence type="ECO:0000256" key="1">
    <source>
        <dbReference type="ARBA" id="ARBA00022441"/>
    </source>
</evidence>
<evidence type="ECO:0000256" key="2">
    <source>
        <dbReference type="ARBA" id="ARBA00022737"/>
    </source>
</evidence>
<sequence>MPITKYCENVNNSNNVSKNEESEIFLLESEFLSRRITRRHANKASKSIKDDDDQIINSPFEDIKVFFVGGVTGRSREYYRPAKNIHFSSLYQRYEDFPQLDTPRMLTRLCQYKDNLYAVGGKSYSNNKWDSALELMVYDVDFESWTALDIYLDYDRVEHDVSVINDEMYIVGGNVEPEDKYGIVMYNFEKDYFSPIHSSYNDIVFQHTNIVRDNVIYIVGGYKNNQRKIIQLFDPRVGKVQMLLEPERQHLQSANILYNDTIYCFGGLDEKLNPTDNSDYFDIRANKWGSLEKMPSHRYACGAFIISNKVFVSGGIGVTTGTCREVEKYDIHGNKWFQGLNMVDGRGFFGVLQI</sequence>
<keyword evidence="1" id="KW-0880">Kelch repeat</keyword>
<dbReference type="PANTHER" id="PTHR45632:SF3">
    <property type="entry name" value="KELCH-LIKE PROTEIN 32"/>
    <property type="match status" value="1"/>
</dbReference>
<name>A0A0N5A655_PARTI</name>
<dbReference type="SMART" id="SM00612">
    <property type="entry name" value="Kelch"/>
    <property type="match status" value="2"/>
</dbReference>
<keyword evidence="3" id="KW-1185">Reference proteome</keyword>
<dbReference type="InterPro" id="IPR006652">
    <property type="entry name" value="Kelch_1"/>
</dbReference>
<protein>
    <submittedName>
        <fullName evidence="4">Kelch domain-containing protein 10</fullName>
    </submittedName>
</protein>
<dbReference type="AlphaFoldDB" id="A0A0N5A655"/>